<gene>
    <name evidence="6" type="ORF">BDZ85DRAFT_264342</name>
</gene>
<evidence type="ECO:0000256" key="4">
    <source>
        <dbReference type="ARBA" id="ARBA00023239"/>
    </source>
</evidence>
<evidence type="ECO:0000256" key="3">
    <source>
        <dbReference type="ARBA" id="ARBA00022833"/>
    </source>
</evidence>
<evidence type="ECO:0000259" key="5">
    <source>
        <dbReference type="Pfam" id="PF04828"/>
    </source>
</evidence>
<keyword evidence="2" id="KW-0479">Metal-binding</keyword>
<dbReference type="OrthoDB" id="6329284at2759"/>
<dbReference type="PANTHER" id="PTHR33337">
    <property type="entry name" value="GFA DOMAIN-CONTAINING PROTEIN"/>
    <property type="match status" value="1"/>
</dbReference>
<evidence type="ECO:0000256" key="1">
    <source>
        <dbReference type="ARBA" id="ARBA00005495"/>
    </source>
</evidence>
<reference evidence="7" key="1">
    <citation type="journal article" date="2020" name="Stud. Mycol.">
        <title>101 Dothideomycetes genomes: A test case for predicting lifestyles and emergence of pathogens.</title>
        <authorList>
            <person name="Haridas S."/>
            <person name="Albert R."/>
            <person name="Binder M."/>
            <person name="Bloem J."/>
            <person name="LaButti K."/>
            <person name="Salamov A."/>
            <person name="Andreopoulos B."/>
            <person name="Baker S."/>
            <person name="Barry K."/>
            <person name="Bills G."/>
            <person name="Bluhm B."/>
            <person name="Cannon C."/>
            <person name="Castanera R."/>
            <person name="Culley D."/>
            <person name="Daum C."/>
            <person name="Ezra D."/>
            <person name="Gonzalez J."/>
            <person name="Henrissat B."/>
            <person name="Kuo A."/>
            <person name="Liang C."/>
            <person name="Lipzen A."/>
            <person name="Lutzoni F."/>
            <person name="Magnuson J."/>
            <person name="Mondo S."/>
            <person name="Nolan M."/>
            <person name="Ohm R."/>
            <person name="Pangilinan J."/>
            <person name="Park H.-J."/>
            <person name="Ramirez L."/>
            <person name="Alfaro M."/>
            <person name="Sun H."/>
            <person name="Tritt A."/>
            <person name="Yoshinaga Y."/>
            <person name="Zwiers L.-H."/>
            <person name="Turgeon B."/>
            <person name="Goodwin S."/>
            <person name="Spatafora J."/>
            <person name="Crous P."/>
            <person name="Grigoriev I."/>
        </authorList>
    </citation>
    <scope>NUCLEOTIDE SEQUENCE [LARGE SCALE GENOMIC DNA]</scope>
    <source>
        <strain evidence="7">CECT 20119</strain>
    </source>
</reference>
<comment type="similarity">
    <text evidence="1">Belongs to the Gfa family.</text>
</comment>
<dbReference type="AlphaFoldDB" id="A0A6A6G7S8"/>
<sequence>MGRLPESPLSLYGGCLCGAVRYTIEVPELQDRPQAEDAMQGGGGSSDDDYPRMPLVSWCHCTSCRVGSGGLVASWLGTPQAWVSFTTQEAKGTTRQQAIRDILLGANVVDQKTTIGVYCHTKGNFRTFCKRCGSSLTFSEEGGETFRGMGPLIDVATGTLDNESLELVRADRHTWWSDGRGWIKDLFRTGDEASLKHEKGTMSKVME</sequence>
<dbReference type="Proteomes" id="UP000799538">
    <property type="component" value="Unassembled WGS sequence"/>
</dbReference>
<dbReference type="EMBL" id="ML992509">
    <property type="protein sequence ID" value="KAF2221752.1"/>
    <property type="molecule type" value="Genomic_DNA"/>
</dbReference>
<evidence type="ECO:0000313" key="6">
    <source>
        <dbReference type="EMBL" id="KAF2221752.1"/>
    </source>
</evidence>
<accession>A0A6A6G7S8</accession>
<evidence type="ECO:0000256" key="2">
    <source>
        <dbReference type="ARBA" id="ARBA00022723"/>
    </source>
</evidence>
<dbReference type="Pfam" id="PF04828">
    <property type="entry name" value="GFA"/>
    <property type="match status" value="1"/>
</dbReference>
<dbReference type="InterPro" id="IPR011057">
    <property type="entry name" value="Mss4-like_sf"/>
</dbReference>
<dbReference type="GO" id="GO:0046872">
    <property type="term" value="F:metal ion binding"/>
    <property type="evidence" value="ECO:0007669"/>
    <property type="project" value="UniProtKB-KW"/>
</dbReference>
<keyword evidence="3" id="KW-0862">Zinc</keyword>
<name>A0A6A6G7S8_9PEZI</name>
<dbReference type="SUPFAM" id="SSF51316">
    <property type="entry name" value="Mss4-like"/>
    <property type="match status" value="1"/>
</dbReference>
<evidence type="ECO:0000313" key="7">
    <source>
        <dbReference type="Proteomes" id="UP000799538"/>
    </source>
</evidence>
<dbReference type="Gene3D" id="3.90.1590.10">
    <property type="entry name" value="glutathione-dependent formaldehyde- activating enzyme (gfa)"/>
    <property type="match status" value="1"/>
</dbReference>
<proteinExistence type="inferred from homology"/>
<feature type="domain" description="CENP-V/GFA" evidence="5">
    <location>
        <begin position="56"/>
        <end position="177"/>
    </location>
</feature>
<organism evidence="6 7">
    <name type="scientific">Elsinoe ampelina</name>
    <dbReference type="NCBI Taxonomy" id="302913"/>
    <lineage>
        <taxon>Eukaryota</taxon>
        <taxon>Fungi</taxon>
        <taxon>Dikarya</taxon>
        <taxon>Ascomycota</taxon>
        <taxon>Pezizomycotina</taxon>
        <taxon>Dothideomycetes</taxon>
        <taxon>Dothideomycetidae</taxon>
        <taxon>Myriangiales</taxon>
        <taxon>Elsinoaceae</taxon>
        <taxon>Elsinoe</taxon>
    </lineage>
</organism>
<dbReference type="GO" id="GO:0016846">
    <property type="term" value="F:carbon-sulfur lyase activity"/>
    <property type="evidence" value="ECO:0007669"/>
    <property type="project" value="InterPro"/>
</dbReference>
<protein>
    <submittedName>
        <fullName evidence="6">Mss4-like protein</fullName>
    </submittedName>
</protein>
<dbReference type="InterPro" id="IPR006913">
    <property type="entry name" value="CENP-V/GFA"/>
</dbReference>
<keyword evidence="7" id="KW-1185">Reference proteome</keyword>
<dbReference type="PANTHER" id="PTHR33337:SF40">
    <property type="entry name" value="CENP-V_GFA DOMAIN-CONTAINING PROTEIN-RELATED"/>
    <property type="match status" value="1"/>
</dbReference>
<keyword evidence="4" id="KW-0456">Lyase</keyword>